<dbReference type="VEuPathDB" id="VectorBase:ASIC008639"/>
<evidence type="ECO:0000313" key="1">
    <source>
        <dbReference type="EMBL" id="KFB41023.1"/>
    </source>
</evidence>
<proteinExistence type="predicted"/>
<sequence length="241" mass="26844">MKDRTGPVSGGFGLVLAVGKILKKPTTRWIPPLRMRKQHSRLRRLEPRSVEVCSTEKMLNTSGISRVAHCPLFAQFAAGKYTLGKQLSQTTTGRVCTVALSPGGPSQGFARAVCAFEATWAQALTSLLWHTVPSKPLSSWHKCAPQVFFTPNSFSPEQLLPAGDQWDPYVIEYGENGLSRRWRLTLSHQQWMWMFFNPGGGRTERNDQVAAKRVGFGGHLKFTHSSAQMHAQFLPAPLGRR</sequence>
<gene>
    <name evidence="1" type="ORF">ZHAS_00008639</name>
</gene>
<dbReference type="AlphaFoldDB" id="A0A084VSS9"/>
<organism evidence="1">
    <name type="scientific">Anopheles sinensis</name>
    <name type="common">Mosquito</name>
    <dbReference type="NCBI Taxonomy" id="74873"/>
    <lineage>
        <taxon>Eukaryota</taxon>
        <taxon>Metazoa</taxon>
        <taxon>Ecdysozoa</taxon>
        <taxon>Arthropoda</taxon>
        <taxon>Hexapoda</taxon>
        <taxon>Insecta</taxon>
        <taxon>Pterygota</taxon>
        <taxon>Neoptera</taxon>
        <taxon>Endopterygota</taxon>
        <taxon>Diptera</taxon>
        <taxon>Nematocera</taxon>
        <taxon>Culicoidea</taxon>
        <taxon>Culicidae</taxon>
        <taxon>Anophelinae</taxon>
        <taxon>Anopheles</taxon>
    </lineage>
</organism>
<keyword evidence="3" id="KW-1185">Reference proteome</keyword>
<evidence type="ECO:0000313" key="2">
    <source>
        <dbReference type="EnsemblMetazoa" id="ASIC008639-PA"/>
    </source>
</evidence>
<protein>
    <submittedName>
        <fullName evidence="1 2">KpsF/GutQ family protein</fullName>
    </submittedName>
</protein>
<dbReference type="EnsemblMetazoa" id="ASIC008639-RA">
    <property type="protein sequence ID" value="ASIC008639-PA"/>
    <property type="gene ID" value="ASIC008639"/>
</dbReference>
<dbReference type="Proteomes" id="UP000030765">
    <property type="component" value="Unassembled WGS sequence"/>
</dbReference>
<reference evidence="2" key="2">
    <citation type="submission" date="2020-05" db="UniProtKB">
        <authorList>
            <consortium name="EnsemblMetazoa"/>
        </authorList>
    </citation>
    <scope>IDENTIFICATION</scope>
</reference>
<dbReference type="EMBL" id="ATLV01016140">
    <property type="status" value="NOT_ANNOTATED_CDS"/>
    <property type="molecule type" value="Genomic_DNA"/>
</dbReference>
<accession>A0A084VSS9</accession>
<reference evidence="1 3" key="1">
    <citation type="journal article" date="2014" name="BMC Genomics">
        <title>Genome sequence of Anopheles sinensis provides insight into genetics basis of mosquito competence for malaria parasites.</title>
        <authorList>
            <person name="Zhou D."/>
            <person name="Zhang D."/>
            <person name="Ding G."/>
            <person name="Shi L."/>
            <person name="Hou Q."/>
            <person name="Ye Y."/>
            <person name="Xu Y."/>
            <person name="Zhou H."/>
            <person name="Xiong C."/>
            <person name="Li S."/>
            <person name="Yu J."/>
            <person name="Hong S."/>
            <person name="Yu X."/>
            <person name="Zou P."/>
            <person name="Chen C."/>
            <person name="Chang X."/>
            <person name="Wang W."/>
            <person name="Lv Y."/>
            <person name="Sun Y."/>
            <person name="Ma L."/>
            <person name="Shen B."/>
            <person name="Zhu C."/>
        </authorList>
    </citation>
    <scope>NUCLEOTIDE SEQUENCE [LARGE SCALE GENOMIC DNA]</scope>
</reference>
<name>A0A084VSS9_ANOSI</name>
<evidence type="ECO:0000313" key="3">
    <source>
        <dbReference type="Proteomes" id="UP000030765"/>
    </source>
</evidence>
<dbReference type="EMBL" id="KE525057">
    <property type="protein sequence ID" value="KFB41023.1"/>
    <property type="molecule type" value="Genomic_DNA"/>
</dbReference>